<dbReference type="EMBL" id="JAWPEI010000003">
    <property type="protein sequence ID" value="KAK4731069.1"/>
    <property type="molecule type" value="Genomic_DNA"/>
</dbReference>
<dbReference type="AlphaFoldDB" id="A0AAV9M1E1"/>
<proteinExistence type="predicted"/>
<dbReference type="PANTHER" id="PTHR34145">
    <property type="entry name" value="OS02G0105600 PROTEIN"/>
    <property type="match status" value="1"/>
</dbReference>
<protein>
    <recommendedName>
        <fullName evidence="1">At1g61320/AtMIF1 LRR domain-containing protein</fullName>
    </recommendedName>
</protein>
<dbReference type="SUPFAM" id="SSF52047">
    <property type="entry name" value="RNI-like"/>
    <property type="match status" value="1"/>
</dbReference>
<comment type="caution">
    <text evidence="2">The sequence shown here is derived from an EMBL/GenBank/DDBJ whole genome shotgun (WGS) entry which is preliminary data.</text>
</comment>
<dbReference type="Gene3D" id="3.80.10.10">
    <property type="entry name" value="Ribonuclease Inhibitor"/>
    <property type="match status" value="1"/>
</dbReference>
<keyword evidence="3" id="KW-1185">Reference proteome</keyword>
<evidence type="ECO:0000259" key="1">
    <source>
        <dbReference type="Pfam" id="PF23622"/>
    </source>
</evidence>
<feature type="domain" description="At1g61320/AtMIF1 LRR" evidence="1">
    <location>
        <begin position="63"/>
        <end position="216"/>
    </location>
</feature>
<evidence type="ECO:0000313" key="2">
    <source>
        <dbReference type="EMBL" id="KAK4731069.1"/>
    </source>
</evidence>
<name>A0AAV9M1E1_9SOLN</name>
<sequence>MPIGDNFSECLIHKIFSYLSYEDAANSSLYLKHGYKHVEYGKGNNNRKIVDKIMERYKEEKYKFELDITSSPYHHALAFPRIDNWLDISLQNGVKDVVCKVDVPSYPFPISAFLASKSLRELILTGCDIMSLSLSTSTSDHQRMNCHSLRKLSLCDVRLDNNVLQTLVNCCPLIADLEIKKCCLLTKIELWNLQNINIVAFDIIECQNLQSLELSHMSISQGFLEHLISTSQNLESLIILYFVFGELHERFNICRREIDASNLVSFEYVGYEIPERLQTDLSCYSNSTDVNGFHVDALLWSCHPKRLNLLSTVETITCFMDYLKNSTHSTSNGRLPEEFESFLKAFKFISENEHVEVDREDLAMKTPTEIDKKKFY</sequence>
<evidence type="ECO:0000313" key="3">
    <source>
        <dbReference type="Proteomes" id="UP001311915"/>
    </source>
</evidence>
<accession>A0AAV9M1E1</accession>
<gene>
    <name evidence="2" type="ORF">R3W88_024057</name>
</gene>
<dbReference type="Proteomes" id="UP001311915">
    <property type="component" value="Unassembled WGS sequence"/>
</dbReference>
<dbReference type="Pfam" id="PF23622">
    <property type="entry name" value="LRR_At1g61320_AtMIF1"/>
    <property type="match status" value="1"/>
</dbReference>
<reference evidence="2 3" key="1">
    <citation type="submission" date="2023-10" db="EMBL/GenBank/DDBJ databases">
        <title>Genome-Wide Identification Analysis in wild type Solanum Pinnatisectum Reveals Some Genes Defensing Phytophthora Infestans.</title>
        <authorList>
            <person name="Sun C."/>
        </authorList>
    </citation>
    <scope>NUCLEOTIDE SEQUENCE [LARGE SCALE GENOMIC DNA]</scope>
    <source>
        <strain evidence="2">LQN</strain>
        <tissue evidence="2">Leaf</tissue>
    </source>
</reference>
<dbReference type="InterPro" id="IPR053772">
    <property type="entry name" value="At1g61320/At1g61330-like"/>
</dbReference>
<dbReference type="InterPro" id="IPR032675">
    <property type="entry name" value="LRR_dom_sf"/>
</dbReference>
<dbReference type="PANTHER" id="PTHR34145:SF68">
    <property type="entry name" value="FBD DOMAIN-CONTAINING PROTEIN"/>
    <property type="match status" value="1"/>
</dbReference>
<dbReference type="InterPro" id="IPR055357">
    <property type="entry name" value="LRR_At1g61320_AtMIF1"/>
</dbReference>
<organism evidence="2 3">
    <name type="scientific">Solanum pinnatisectum</name>
    <name type="common">tansyleaf nightshade</name>
    <dbReference type="NCBI Taxonomy" id="50273"/>
    <lineage>
        <taxon>Eukaryota</taxon>
        <taxon>Viridiplantae</taxon>
        <taxon>Streptophyta</taxon>
        <taxon>Embryophyta</taxon>
        <taxon>Tracheophyta</taxon>
        <taxon>Spermatophyta</taxon>
        <taxon>Magnoliopsida</taxon>
        <taxon>eudicotyledons</taxon>
        <taxon>Gunneridae</taxon>
        <taxon>Pentapetalae</taxon>
        <taxon>asterids</taxon>
        <taxon>lamiids</taxon>
        <taxon>Solanales</taxon>
        <taxon>Solanaceae</taxon>
        <taxon>Solanoideae</taxon>
        <taxon>Solaneae</taxon>
        <taxon>Solanum</taxon>
    </lineage>
</organism>